<dbReference type="Gene3D" id="3.30.420.510">
    <property type="match status" value="1"/>
</dbReference>
<evidence type="ECO:0000256" key="3">
    <source>
        <dbReference type="ARBA" id="ARBA00005225"/>
    </source>
</evidence>
<dbReference type="Pfam" id="PF03630">
    <property type="entry name" value="Fumble"/>
    <property type="match status" value="1"/>
</dbReference>
<dbReference type="GO" id="GO:0004594">
    <property type="term" value="F:pantothenate kinase activity"/>
    <property type="evidence" value="ECO:0007669"/>
    <property type="project" value="UniProtKB-EC"/>
</dbReference>
<dbReference type="EMBL" id="SSOP01000074">
    <property type="protein sequence ID" value="KAB5592176.1"/>
    <property type="molecule type" value="Genomic_DNA"/>
</dbReference>
<dbReference type="OrthoDB" id="498611at2759"/>
<dbReference type="GO" id="GO:0005829">
    <property type="term" value="C:cytosol"/>
    <property type="evidence" value="ECO:0007669"/>
    <property type="project" value="TreeGrafter"/>
</dbReference>
<keyword evidence="7" id="KW-0547">Nucleotide-binding</keyword>
<evidence type="ECO:0000256" key="8">
    <source>
        <dbReference type="ARBA" id="ARBA00022777"/>
    </source>
</evidence>
<dbReference type="GO" id="GO:0005524">
    <property type="term" value="F:ATP binding"/>
    <property type="evidence" value="ECO:0007669"/>
    <property type="project" value="UniProtKB-KW"/>
</dbReference>
<proteinExistence type="inferred from homology"/>
<dbReference type="PANTHER" id="PTHR12280">
    <property type="entry name" value="PANTOTHENATE KINASE"/>
    <property type="match status" value="1"/>
</dbReference>
<evidence type="ECO:0000256" key="5">
    <source>
        <dbReference type="ARBA" id="ARBA00022490"/>
    </source>
</evidence>
<dbReference type="FunFam" id="3.30.420.40:FF:000025">
    <property type="entry name" value="pantothenate kinase 2, mitochondrial"/>
    <property type="match status" value="1"/>
</dbReference>
<evidence type="ECO:0000256" key="4">
    <source>
        <dbReference type="ARBA" id="ARBA00012102"/>
    </source>
</evidence>
<dbReference type="GO" id="GO:0015937">
    <property type="term" value="P:coenzyme A biosynthetic process"/>
    <property type="evidence" value="ECO:0007669"/>
    <property type="project" value="UniProtKB-KW"/>
</dbReference>
<dbReference type="EC" id="2.7.1.33" evidence="4"/>
<keyword evidence="8 13" id="KW-0418">Kinase</keyword>
<evidence type="ECO:0000256" key="2">
    <source>
        <dbReference type="ARBA" id="ARBA00004496"/>
    </source>
</evidence>
<dbReference type="SUPFAM" id="SSF53067">
    <property type="entry name" value="Actin-like ATPase domain"/>
    <property type="match status" value="2"/>
</dbReference>
<comment type="catalytic activity">
    <reaction evidence="1">
        <text>(R)-pantothenate + ATP = (R)-4'-phosphopantothenate + ADP + H(+)</text>
        <dbReference type="Rhea" id="RHEA:16373"/>
        <dbReference type="ChEBI" id="CHEBI:10986"/>
        <dbReference type="ChEBI" id="CHEBI:15378"/>
        <dbReference type="ChEBI" id="CHEBI:29032"/>
        <dbReference type="ChEBI" id="CHEBI:30616"/>
        <dbReference type="ChEBI" id="CHEBI:456216"/>
        <dbReference type="EC" id="2.7.1.33"/>
    </reaction>
</comment>
<comment type="similarity">
    <text evidence="11">Belongs to the type II pantothenate kinase family.</text>
</comment>
<dbReference type="Gene3D" id="3.30.420.40">
    <property type="match status" value="1"/>
</dbReference>
<dbReference type="Proteomes" id="UP000383932">
    <property type="component" value="Unassembled WGS sequence"/>
</dbReference>
<dbReference type="GO" id="GO:0005634">
    <property type="term" value="C:nucleus"/>
    <property type="evidence" value="ECO:0007669"/>
    <property type="project" value="TreeGrafter"/>
</dbReference>
<evidence type="ECO:0000313" key="13">
    <source>
        <dbReference type="EMBL" id="KAB5592176.1"/>
    </source>
</evidence>
<evidence type="ECO:0000256" key="1">
    <source>
        <dbReference type="ARBA" id="ARBA00001206"/>
    </source>
</evidence>
<feature type="region of interest" description="Disordered" evidence="12">
    <location>
        <begin position="482"/>
        <end position="512"/>
    </location>
</feature>
<evidence type="ECO:0000256" key="12">
    <source>
        <dbReference type="SAM" id="MobiDB-lite"/>
    </source>
</evidence>
<reference evidence="13 14" key="1">
    <citation type="journal article" date="2019" name="Fungal Biol. Biotechnol.">
        <title>Draft genome sequence of fastidious pathogen Ceratobasidium theobromae, which causes vascular-streak dieback in Theobroma cacao.</title>
        <authorList>
            <person name="Ali S.S."/>
            <person name="Asman A."/>
            <person name="Shao J."/>
            <person name="Firmansyah A.P."/>
            <person name="Susilo A.W."/>
            <person name="Rosmana A."/>
            <person name="McMahon P."/>
            <person name="Junaid M."/>
            <person name="Guest D."/>
            <person name="Kheng T.Y."/>
            <person name="Meinhardt L.W."/>
            <person name="Bailey B.A."/>
        </authorList>
    </citation>
    <scope>NUCLEOTIDE SEQUENCE [LARGE SCALE GENOMIC DNA]</scope>
    <source>
        <strain evidence="13 14">CT2</strain>
    </source>
</reference>
<dbReference type="PANTHER" id="PTHR12280:SF20">
    <property type="entry name" value="4'-PHOSPHOPANTETHEINE PHOSPHATASE"/>
    <property type="match status" value="1"/>
</dbReference>
<comment type="subcellular location">
    <subcellularLocation>
        <location evidence="2">Cytoplasm</location>
    </subcellularLocation>
</comment>
<gene>
    <name evidence="13" type="ORF">CTheo_4384</name>
</gene>
<feature type="compositionally biased region" description="Low complexity" evidence="12">
    <location>
        <begin position="482"/>
        <end position="502"/>
    </location>
</feature>
<keyword evidence="14" id="KW-1185">Reference proteome</keyword>
<comment type="caution">
    <text evidence="13">The sequence shown here is derived from an EMBL/GenBank/DDBJ whole genome shotgun (WGS) entry which is preliminary data.</text>
</comment>
<sequence length="536" mass="57371">MPDVSIPTAQVIHVDTRGAVILNEDSPATRDSRGIYLPNHVEPVSHIAVDIGGSLAKVVYFTRSAESPRGASTPLDSPLAPSFFEHPAGPPARKLDGALTPLALDTDTNLGDMASLNNLLQRRAAVNHFPGGSLNFERFETECIDDCVEFICQLIDRSARINRVTIAEMRRSVKIMATGGGAYRYHELLRARTGVDVTLEPEMDCLITGLNFITLIPNEVYCFSDELIRTVTATPGPSHAGFPSPTASPRKSLLDVPKADQLLERPSPNPPQYRITFASPPSPENPHLPCLLVNIGSGVSILRVDASGQFERVSGSALGGGTLWGLLSLLTGATSFDEMLALSERGDHSKVDTLVGDIYGDDSGTEKLGLKANVIASSFGKVFKKGARTEKKSFAPEDISRSLLYAISNNIGHIAYMNAEKYGLKRIYFGGCFIRGHAATIATLSYAIRFWSKGSMRAMFLRHEGFLGSIGAWIKNIEPKVSAGPSTPSSPSPASSLEPSSATDSKPAQPVSIPTFTAPVFVLTPTPSLPSSTPAP</sequence>
<keyword evidence="5" id="KW-0963">Cytoplasm</keyword>
<keyword evidence="6" id="KW-0808">Transferase</keyword>
<comment type="pathway">
    <text evidence="3">Cofactor biosynthesis; coenzyme A biosynthesis; CoA from (R)-pantothenate: step 1/5.</text>
</comment>
<evidence type="ECO:0000256" key="9">
    <source>
        <dbReference type="ARBA" id="ARBA00022840"/>
    </source>
</evidence>
<dbReference type="InterPro" id="IPR043129">
    <property type="entry name" value="ATPase_NBD"/>
</dbReference>
<keyword evidence="10" id="KW-0173">Coenzyme A biosynthesis</keyword>
<accession>A0A5N5QLY3</accession>
<evidence type="ECO:0000256" key="10">
    <source>
        <dbReference type="ARBA" id="ARBA00022993"/>
    </source>
</evidence>
<evidence type="ECO:0000256" key="11">
    <source>
        <dbReference type="ARBA" id="ARBA00060870"/>
    </source>
</evidence>
<evidence type="ECO:0000256" key="7">
    <source>
        <dbReference type="ARBA" id="ARBA00022741"/>
    </source>
</evidence>
<dbReference type="AlphaFoldDB" id="A0A5N5QLY3"/>
<dbReference type="CDD" id="cd24123">
    <property type="entry name" value="ASKHA_NBD_PanK-II_Pank4"/>
    <property type="match status" value="1"/>
</dbReference>
<name>A0A5N5QLY3_9AGAM</name>
<protein>
    <recommendedName>
        <fullName evidence="4">pantothenate kinase</fullName>
        <ecNumber evidence="4">2.7.1.33</ecNumber>
    </recommendedName>
</protein>
<evidence type="ECO:0000313" key="14">
    <source>
        <dbReference type="Proteomes" id="UP000383932"/>
    </source>
</evidence>
<evidence type="ECO:0000256" key="6">
    <source>
        <dbReference type="ARBA" id="ARBA00022679"/>
    </source>
</evidence>
<keyword evidence="9" id="KW-0067">ATP-binding</keyword>
<organism evidence="13 14">
    <name type="scientific">Ceratobasidium theobromae</name>
    <dbReference type="NCBI Taxonomy" id="1582974"/>
    <lineage>
        <taxon>Eukaryota</taxon>
        <taxon>Fungi</taxon>
        <taxon>Dikarya</taxon>
        <taxon>Basidiomycota</taxon>
        <taxon>Agaricomycotina</taxon>
        <taxon>Agaricomycetes</taxon>
        <taxon>Cantharellales</taxon>
        <taxon>Ceratobasidiaceae</taxon>
        <taxon>Ceratobasidium</taxon>
    </lineage>
</organism>
<dbReference type="InterPro" id="IPR004567">
    <property type="entry name" value="Type_II_PanK"/>
</dbReference>